<sequence>MEVEVNSNPITTFLALVIVVIFVLIAFIPTETITESYFDSHLIVEVAHNGSAFASDQVSFVFEEAGTYTVTILPISKTDSIVNSFAITIGADET</sequence>
<feature type="transmembrane region" description="Helical" evidence="1">
    <location>
        <begin position="12"/>
        <end position="30"/>
    </location>
</feature>
<feature type="non-terminal residue" evidence="2">
    <location>
        <position position="94"/>
    </location>
</feature>
<evidence type="ECO:0000313" key="3">
    <source>
        <dbReference type="Proteomes" id="UP000034078"/>
    </source>
</evidence>
<accession>A0A837IFZ4</accession>
<name>A0A837IFZ4_9BACT</name>
<organism evidence="2 3">
    <name type="scientific">Candidatus Collierbacteria bacterium GW2011_GWB2_45_17</name>
    <dbReference type="NCBI Taxonomy" id="1618388"/>
    <lineage>
        <taxon>Bacteria</taxon>
        <taxon>Candidatus Collieribacteriota</taxon>
    </lineage>
</organism>
<dbReference type="AlphaFoldDB" id="A0A837IFZ4"/>
<dbReference type="Proteomes" id="UP000034078">
    <property type="component" value="Unassembled WGS sequence"/>
</dbReference>
<keyword evidence="1" id="KW-1133">Transmembrane helix</keyword>
<evidence type="ECO:0000256" key="1">
    <source>
        <dbReference type="SAM" id="Phobius"/>
    </source>
</evidence>
<comment type="caution">
    <text evidence="2">The sequence shown here is derived from an EMBL/GenBank/DDBJ whole genome shotgun (WGS) entry which is preliminary data.</text>
</comment>
<proteinExistence type="predicted"/>
<evidence type="ECO:0000313" key="2">
    <source>
        <dbReference type="EMBL" id="KKT98875.1"/>
    </source>
</evidence>
<protein>
    <submittedName>
        <fullName evidence="2">Uncharacterized protein</fullName>
    </submittedName>
</protein>
<dbReference type="EMBL" id="LCKO01000019">
    <property type="protein sequence ID" value="KKT98875.1"/>
    <property type="molecule type" value="Genomic_DNA"/>
</dbReference>
<keyword evidence="1" id="KW-0812">Transmembrane</keyword>
<gene>
    <name evidence="2" type="ORF">UX01_C0019G0014</name>
</gene>
<reference evidence="2 3" key="1">
    <citation type="journal article" date="2015" name="Nature">
        <title>rRNA introns, odd ribosomes, and small enigmatic genomes across a large radiation of phyla.</title>
        <authorList>
            <person name="Brown C.T."/>
            <person name="Hug L.A."/>
            <person name="Thomas B.C."/>
            <person name="Sharon I."/>
            <person name="Castelle C.J."/>
            <person name="Singh A."/>
            <person name="Wilkins M.J."/>
            <person name="Williams K.H."/>
            <person name="Banfield J.F."/>
        </authorList>
    </citation>
    <scope>NUCLEOTIDE SEQUENCE [LARGE SCALE GENOMIC DNA]</scope>
</reference>
<keyword evidence="1" id="KW-0472">Membrane</keyword>